<evidence type="ECO:0000256" key="1">
    <source>
        <dbReference type="SAM" id="MobiDB-lite"/>
    </source>
</evidence>
<feature type="compositionally biased region" description="Acidic residues" evidence="1">
    <location>
        <begin position="673"/>
        <end position="684"/>
    </location>
</feature>
<feature type="compositionally biased region" description="Low complexity" evidence="1">
    <location>
        <begin position="721"/>
        <end position="734"/>
    </location>
</feature>
<feature type="compositionally biased region" description="Basic and acidic residues" evidence="1">
    <location>
        <begin position="163"/>
        <end position="172"/>
    </location>
</feature>
<organism evidence="2 3">
    <name type="scientific">Channa striata</name>
    <name type="common">Snakehead murrel</name>
    <name type="synonym">Ophicephalus striatus</name>
    <dbReference type="NCBI Taxonomy" id="64152"/>
    <lineage>
        <taxon>Eukaryota</taxon>
        <taxon>Metazoa</taxon>
        <taxon>Chordata</taxon>
        <taxon>Craniata</taxon>
        <taxon>Vertebrata</taxon>
        <taxon>Euteleostomi</taxon>
        <taxon>Actinopterygii</taxon>
        <taxon>Neopterygii</taxon>
        <taxon>Teleostei</taxon>
        <taxon>Neoteleostei</taxon>
        <taxon>Acanthomorphata</taxon>
        <taxon>Anabantaria</taxon>
        <taxon>Anabantiformes</taxon>
        <taxon>Channoidei</taxon>
        <taxon>Channidae</taxon>
        <taxon>Channa</taxon>
    </lineage>
</organism>
<feature type="compositionally biased region" description="Polar residues" evidence="1">
    <location>
        <begin position="542"/>
        <end position="560"/>
    </location>
</feature>
<feature type="compositionally biased region" description="Basic and acidic residues" evidence="1">
    <location>
        <begin position="68"/>
        <end position="87"/>
    </location>
</feature>
<feature type="region of interest" description="Disordered" evidence="1">
    <location>
        <begin position="613"/>
        <end position="815"/>
    </location>
</feature>
<feature type="compositionally biased region" description="Basic and acidic residues" evidence="1">
    <location>
        <begin position="457"/>
        <end position="468"/>
    </location>
</feature>
<feature type="region of interest" description="Disordered" evidence="1">
    <location>
        <begin position="1"/>
        <end position="32"/>
    </location>
</feature>
<feature type="compositionally biased region" description="Low complexity" evidence="1">
    <location>
        <begin position="314"/>
        <end position="338"/>
    </location>
</feature>
<protein>
    <submittedName>
        <fullName evidence="2">Uncharacterized protein</fullName>
    </submittedName>
</protein>
<feature type="compositionally biased region" description="Low complexity" evidence="1">
    <location>
        <begin position="204"/>
        <end position="213"/>
    </location>
</feature>
<feature type="compositionally biased region" description="Basic and acidic residues" evidence="1">
    <location>
        <begin position="784"/>
        <end position="797"/>
    </location>
</feature>
<evidence type="ECO:0000313" key="2">
    <source>
        <dbReference type="EMBL" id="KAK2824038.1"/>
    </source>
</evidence>
<feature type="compositionally biased region" description="Low complexity" evidence="1">
    <location>
        <begin position="345"/>
        <end position="360"/>
    </location>
</feature>
<feature type="compositionally biased region" description="Basic and acidic residues" evidence="1">
    <location>
        <begin position="376"/>
        <end position="390"/>
    </location>
</feature>
<feature type="compositionally biased region" description="Polar residues" evidence="1">
    <location>
        <begin position="361"/>
        <end position="372"/>
    </location>
</feature>
<dbReference type="AlphaFoldDB" id="A0AA88LV93"/>
<feature type="compositionally biased region" description="Low complexity" evidence="1">
    <location>
        <begin position="433"/>
        <end position="443"/>
    </location>
</feature>
<feature type="compositionally biased region" description="Basic and acidic residues" evidence="1">
    <location>
        <begin position="689"/>
        <end position="701"/>
    </location>
</feature>
<accession>A0AA88LV93</accession>
<feature type="region of interest" description="Disordered" evidence="1">
    <location>
        <begin position="51"/>
        <end position="123"/>
    </location>
</feature>
<dbReference type="EMBL" id="JAUPFM010000017">
    <property type="protein sequence ID" value="KAK2824038.1"/>
    <property type="molecule type" value="Genomic_DNA"/>
</dbReference>
<feature type="region of interest" description="Disordered" evidence="1">
    <location>
        <begin position="140"/>
        <end position="566"/>
    </location>
</feature>
<sequence length="835" mass="89245">MPQSKPSKVELPKKVQPPKSLLTTPSYVDMNDPDNRLMFFKELAAKRKAALAVKKKDKAPVKPPTDPKGSENVKVESEPKETQKSLDKATTVEAEKSKDTALTIQPADLTNNTAGKIKEPKTKEKIAKSVFESLLEQNADLSSDDSHITGSLVKNDPSTSPTSEEKETKNLMESEETGLMSTQLEISLPVSGKNESPPEEPKLSKPAVKESSPSHPPTPTEATAADGPSHVQGTGPSESPRPDSTSKEFHSLTPSSVEVPASCASAASDSKTQNSFSVHLDPGISFPSLPSEKHTGSSNPVIQTTLSDHIPSDSGSQISPSTPPSSSAPLSSAETTSSNMDAKDSTSPLTSIISSSNSDNTETQDTVQLSLQKSSKSAEETSEKLKESESTKAYLDPVCQLETSNTPSEVSSGPLGSDISHDTVVDGLEPNASSSHTTTSTTKTDSEEQDVLAPENKSVEETVAKELEVLGSSTDVKAEGASPSLSTLLSESGLPKVAGVKHSISNPYQSETVTSTPNPAELPSEHAPSNVSIPVNPDMILSASQSETTSPQATPPSKLTQFDIPPHAETVSCSSIHESVGSILSPEAEKPGISLATIHSPSDTNCALQQIKTDSNETLVVPSTETSSPNELKSEDPTLPDVSCRTPESEIPEGHTLETTIDNQGDIKKEPELPDSCDTPEDTEATNKVTKELISNEKTSDPEIQTNCSELAEVTSEEVVPLSPQSKQPNSSQSRYHSSTANVLSSSNLRDDTKLLLEQISANSQSRNEANKEAPVTDDEKEDEADKIAKREKERKIGTSNKGQPKSTQEREKLLERIQCMRKERKVYSRFEMTP</sequence>
<name>A0AA88LV93_CHASR</name>
<feature type="compositionally biased region" description="Basic and acidic residues" evidence="1">
    <location>
        <begin position="240"/>
        <end position="250"/>
    </location>
</feature>
<evidence type="ECO:0000313" key="3">
    <source>
        <dbReference type="Proteomes" id="UP001187415"/>
    </source>
</evidence>
<dbReference type="Proteomes" id="UP001187415">
    <property type="component" value="Unassembled WGS sequence"/>
</dbReference>
<reference evidence="2" key="1">
    <citation type="submission" date="2023-07" db="EMBL/GenBank/DDBJ databases">
        <title>Chromosome-level Genome Assembly of Striped Snakehead (Channa striata).</title>
        <authorList>
            <person name="Liu H."/>
        </authorList>
    </citation>
    <scope>NUCLEOTIDE SEQUENCE</scope>
    <source>
        <strain evidence="2">Gz</strain>
        <tissue evidence="2">Muscle</tissue>
    </source>
</reference>
<proteinExistence type="predicted"/>
<feature type="compositionally biased region" description="Polar residues" evidence="1">
    <location>
        <begin position="401"/>
        <end position="411"/>
    </location>
</feature>
<feature type="compositionally biased region" description="Polar residues" evidence="1">
    <location>
        <begin position="613"/>
        <end position="631"/>
    </location>
</feature>
<keyword evidence="3" id="KW-1185">Reference proteome</keyword>
<feature type="compositionally biased region" description="Polar residues" evidence="1">
    <location>
        <begin position="265"/>
        <end position="277"/>
    </location>
</feature>
<feature type="compositionally biased region" description="Polar residues" evidence="1">
    <location>
        <begin position="503"/>
        <end position="518"/>
    </location>
</feature>
<comment type="caution">
    <text evidence="2">The sequence shown here is derived from an EMBL/GenBank/DDBJ whole genome shotgun (WGS) entry which is preliminary data.</text>
</comment>
<feature type="compositionally biased region" description="Polar residues" evidence="1">
    <location>
        <begin position="100"/>
        <end position="114"/>
    </location>
</feature>
<gene>
    <name evidence="2" type="ORF">Q5P01_021213</name>
</gene>
<feature type="compositionally biased region" description="Polar residues" evidence="1">
    <location>
        <begin position="798"/>
        <end position="807"/>
    </location>
</feature>
<feature type="compositionally biased region" description="Polar residues" evidence="1">
    <location>
        <begin position="735"/>
        <end position="748"/>
    </location>
</feature>
<feature type="compositionally biased region" description="Polar residues" evidence="1">
    <location>
        <begin position="296"/>
        <end position="307"/>
    </location>
</feature>